<dbReference type="PANTHER" id="PTHR10906">
    <property type="entry name" value="SECY/SEC61-ALPHA FAMILY MEMBER"/>
    <property type="match status" value="1"/>
</dbReference>
<keyword evidence="7 9" id="KW-0811">Translocation</keyword>
<keyword evidence="4 9" id="KW-0812">Transmembrane</keyword>
<feature type="transmembrane region" description="Helical" evidence="9">
    <location>
        <begin position="275"/>
        <end position="294"/>
    </location>
</feature>
<organism evidence="11 12">
    <name type="scientific">Rhodobium gokarnense</name>
    <dbReference type="NCBI Taxonomy" id="364296"/>
    <lineage>
        <taxon>Bacteria</taxon>
        <taxon>Pseudomonadati</taxon>
        <taxon>Pseudomonadota</taxon>
        <taxon>Alphaproteobacteria</taxon>
        <taxon>Hyphomicrobiales</taxon>
        <taxon>Rhodobiaceae</taxon>
        <taxon>Rhodobium</taxon>
    </lineage>
</organism>
<feature type="transmembrane region" description="Helical" evidence="9">
    <location>
        <begin position="369"/>
        <end position="391"/>
    </location>
</feature>
<evidence type="ECO:0000256" key="9">
    <source>
        <dbReference type="HAMAP-Rule" id="MF_01465"/>
    </source>
</evidence>
<comment type="caution">
    <text evidence="9">Lacks conserved residue(s) required for the propagation of feature annotation.</text>
</comment>
<dbReference type="InterPro" id="IPR023201">
    <property type="entry name" value="SecY_dom_sf"/>
</dbReference>
<comment type="similarity">
    <text evidence="2 9 10">Belongs to the SecY/SEC61-alpha family.</text>
</comment>
<comment type="subunit">
    <text evidence="9">Component of the Sec protein translocase complex. Heterotrimer consisting of SecY, SecE and SecG subunits. The heterotrimers can form oligomers, although 1 heterotrimer is thought to be able to translocate proteins. Interacts with the ribosome. Interacts with SecDF, and other proteins may be involved. Interacts with SecA.</text>
</comment>
<keyword evidence="9" id="KW-1003">Cell membrane</keyword>
<keyword evidence="12" id="KW-1185">Reference proteome</keyword>
<feature type="transmembrane region" description="Helical" evidence="9">
    <location>
        <begin position="123"/>
        <end position="143"/>
    </location>
</feature>
<dbReference type="EMBL" id="JAOQNS010000020">
    <property type="protein sequence ID" value="MCW2310182.1"/>
    <property type="molecule type" value="Genomic_DNA"/>
</dbReference>
<dbReference type="RefSeq" id="WP_264603754.1">
    <property type="nucleotide sequence ID" value="NZ_JAOQNS010000020.1"/>
</dbReference>
<evidence type="ECO:0000313" key="11">
    <source>
        <dbReference type="EMBL" id="MCW2310182.1"/>
    </source>
</evidence>
<evidence type="ECO:0000256" key="3">
    <source>
        <dbReference type="ARBA" id="ARBA00022448"/>
    </source>
</evidence>
<proteinExistence type="inferred from homology"/>
<gene>
    <name evidence="9" type="primary">secY</name>
    <name evidence="11" type="ORF">M2319_004548</name>
</gene>
<evidence type="ECO:0000256" key="2">
    <source>
        <dbReference type="ARBA" id="ARBA00005751"/>
    </source>
</evidence>
<dbReference type="InterPro" id="IPR026593">
    <property type="entry name" value="SecY"/>
</dbReference>
<feature type="transmembrane region" description="Helical" evidence="9">
    <location>
        <begin position="397"/>
        <end position="417"/>
    </location>
</feature>
<name>A0ABT3HID8_9HYPH</name>
<accession>A0ABT3HID8</accession>
<feature type="transmembrane region" description="Helical" evidence="9">
    <location>
        <begin position="27"/>
        <end position="45"/>
    </location>
</feature>
<dbReference type="PIRSF" id="PIRSF004557">
    <property type="entry name" value="SecY"/>
    <property type="match status" value="1"/>
</dbReference>
<dbReference type="Pfam" id="PF00344">
    <property type="entry name" value="SecY"/>
    <property type="match status" value="1"/>
</dbReference>
<evidence type="ECO:0000256" key="4">
    <source>
        <dbReference type="ARBA" id="ARBA00022692"/>
    </source>
</evidence>
<sequence length="443" mass="47772">MASAAEQLAANINFSAFAKAEELKKRIWFTLGALIVYRLGTYVPLPGINPDELARAFQANQSGILGMFNMFAGGAVGRMAIFALGIMPYISASIIIQLMTSVVPSLEQLKKEGEAGRKKINQYTRYGTVILATFQAYGIAVGLEGAGSIVMDPGIFFRFSTVVTLVGGTMFLMWLGEQITARGVGNGISLIIFSGIVAELPSAIVGTLELGRQGALSTPIILAILALSVAVIAIIVFIERAQRRLLIQYPKRQVGNKMMEGQSSHLPLKLNTSGVIPPIFASSLLLIPATVANFSSQNGPEWLITVTSLLGRGAPLFMILYASLIVFFAFFYTAIVFDPADTADNLKKHGGFIPGIRPGERTAQYIDYVLTRITVIGAIYLVAVCLLPEFLISATGVPFYFGGTSLLIVVSVTMDTVSQIQGHLLAHQYEGLVKKAKLRGRRR</sequence>
<dbReference type="PRINTS" id="PR00303">
    <property type="entry name" value="SECYTRNLCASE"/>
</dbReference>
<dbReference type="Proteomes" id="UP001209755">
    <property type="component" value="Unassembled WGS sequence"/>
</dbReference>
<dbReference type="NCBIfam" id="TIGR00967">
    <property type="entry name" value="3a0501s007"/>
    <property type="match status" value="1"/>
</dbReference>
<keyword evidence="5 9" id="KW-0653">Protein transport</keyword>
<comment type="function">
    <text evidence="9">The central subunit of the protein translocation channel SecYEG. Consists of two halves formed by TMs 1-5 and 6-10. These two domains form a lateral gate at the front which open onto the bilayer between TMs 2 and 7, and are clamped together by SecE at the back. The channel is closed by both a pore ring composed of hydrophobic SecY resides and a short helix (helix 2A) on the extracellular side of the membrane which forms a plug. The plug probably moves laterally to allow the channel to open. The ring and the pore may move independently.</text>
</comment>
<dbReference type="PROSITE" id="PS00756">
    <property type="entry name" value="SECY_2"/>
    <property type="match status" value="1"/>
</dbReference>
<reference evidence="12" key="1">
    <citation type="submission" date="2023-07" db="EMBL/GenBank/DDBJ databases">
        <title>Genome sequencing of Purple Non-Sulfur Bacteria from various extreme environments.</title>
        <authorList>
            <person name="Mayer M."/>
        </authorList>
    </citation>
    <scope>NUCLEOTIDE SEQUENCE [LARGE SCALE GENOMIC DNA]</scope>
    <source>
        <strain evidence="12">DSM 17935</strain>
    </source>
</reference>
<evidence type="ECO:0000256" key="8">
    <source>
        <dbReference type="ARBA" id="ARBA00023136"/>
    </source>
</evidence>
<dbReference type="Gene3D" id="1.10.3370.10">
    <property type="entry name" value="SecY subunit domain"/>
    <property type="match status" value="1"/>
</dbReference>
<evidence type="ECO:0000256" key="10">
    <source>
        <dbReference type="RuleBase" id="RU004349"/>
    </source>
</evidence>
<keyword evidence="6 9" id="KW-1133">Transmembrane helix</keyword>
<evidence type="ECO:0000256" key="5">
    <source>
        <dbReference type="ARBA" id="ARBA00022927"/>
    </source>
</evidence>
<feature type="transmembrane region" description="Helical" evidence="9">
    <location>
        <begin position="314"/>
        <end position="337"/>
    </location>
</feature>
<evidence type="ECO:0000256" key="6">
    <source>
        <dbReference type="ARBA" id="ARBA00022989"/>
    </source>
</evidence>
<keyword evidence="8 9" id="KW-0472">Membrane</keyword>
<feature type="transmembrane region" description="Helical" evidence="9">
    <location>
        <begin position="187"/>
        <end position="208"/>
    </location>
</feature>
<feature type="transmembrane region" description="Helical" evidence="9">
    <location>
        <begin position="155"/>
        <end position="175"/>
    </location>
</feature>
<dbReference type="SUPFAM" id="SSF103491">
    <property type="entry name" value="Preprotein translocase SecY subunit"/>
    <property type="match status" value="1"/>
</dbReference>
<comment type="subcellular location">
    <subcellularLocation>
        <location evidence="9">Cell membrane</location>
        <topology evidence="9">Multi-pass membrane protein</topology>
    </subcellularLocation>
    <subcellularLocation>
        <location evidence="1">Membrane</location>
        <topology evidence="1">Multi-pass membrane protein</topology>
    </subcellularLocation>
</comment>
<keyword evidence="3 9" id="KW-0813">Transport</keyword>
<evidence type="ECO:0000313" key="12">
    <source>
        <dbReference type="Proteomes" id="UP001209755"/>
    </source>
</evidence>
<dbReference type="InterPro" id="IPR002208">
    <property type="entry name" value="SecY/SEC61-alpha"/>
</dbReference>
<evidence type="ECO:0000256" key="7">
    <source>
        <dbReference type="ARBA" id="ARBA00023010"/>
    </source>
</evidence>
<feature type="transmembrane region" description="Helical" evidence="9">
    <location>
        <begin position="220"/>
        <end position="238"/>
    </location>
</feature>
<comment type="caution">
    <text evidence="11">The sequence shown here is derived from an EMBL/GenBank/DDBJ whole genome shotgun (WGS) entry which is preliminary data.</text>
</comment>
<dbReference type="HAMAP" id="MF_01465">
    <property type="entry name" value="SecY"/>
    <property type="match status" value="1"/>
</dbReference>
<protein>
    <recommendedName>
        <fullName evidence="9">Protein translocase subunit SecY</fullName>
    </recommendedName>
</protein>
<dbReference type="InterPro" id="IPR030659">
    <property type="entry name" value="SecY_CS"/>
</dbReference>
<evidence type="ECO:0000256" key="1">
    <source>
        <dbReference type="ARBA" id="ARBA00004141"/>
    </source>
</evidence>